<dbReference type="PRINTS" id="PR00725">
    <property type="entry name" value="DADACBPTASE1"/>
</dbReference>
<accession>A0A1G2F5E4</accession>
<dbReference type="AlphaFoldDB" id="A0A1G2F5E4"/>
<keyword evidence="6" id="KW-0961">Cell wall biogenesis/degradation</keyword>
<comment type="similarity">
    <text evidence="1 9">Belongs to the peptidase S11 family.</text>
</comment>
<evidence type="ECO:0000256" key="7">
    <source>
        <dbReference type="PIRSR" id="PIRSR618044-1"/>
    </source>
</evidence>
<evidence type="ECO:0000256" key="1">
    <source>
        <dbReference type="ARBA" id="ARBA00007164"/>
    </source>
</evidence>
<feature type="active site" description="Proton acceptor" evidence="7">
    <location>
        <position position="63"/>
    </location>
</feature>
<dbReference type="InterPro" id="IPR001967">
    <property type="entry name" value="Peptidase_S11_N"/>
</dbReference>
<organism evidence="11 12">
    <name type="scientific">Candidatus Portnoybacteria bacterium RBG_13_40_8</name>
    <dbReference type="NCBI Taxonomy" id="1801990"/>
    <lineage>
        <taxon>Bacteria</taxon>
        <taxon>Candidatus Portnoyibacteriota</taxon>
    </lineage>
</organism>
<evidence type="ECO:0000313" key="11">
    <source>
        <dbReference type="EMBL" id="OGZ33249.1"/>
    </source>
</evidence>
<evidence type="ECO:0000313" key="12">
    <source>
        <dbReference type="Proteomes" id="UP000177810"/>
    </source>
</evidence>
<evidence type="ECO:0000256" key="9">
    <source>
        <dbReference type="RuleBase" id="RU004016"/>
    </source>
</evidence>
<evidence type="ECO:0000256" key="8">
    <source>
        <dbReference type="PIRSR" id="PIRSR618044-2"/>
    </source>
</evidence>
<comment type="caution">
    <text evidence="11">The sequence shown here is derived from an EMBL/GenBank/DDBJ whole genome shotgun (WGS) entry which is preliminary data.</text>
</comment>
<evidence type="ECO:0000256" key="6">
    <source>
        <dbReference type="ARBA" id="ARBA00023316"/>
    </source>
</evidence>
<keyword evidence="4" id="KW-0133">Cell shape</keyword>
<dbReference type="GO" id="GO:0009002">
    <property type="term" value="F:serine-type D-Ala-D-Ala carboxypeptidase activity"/>
    <property type="evidence" value="ECO:0007669"/>
    <property type="project" value="InterPro"/>
</dbReference>
<dbReference type="SUPFAM" id="SSF56601">
    <property type="entry name" value="beta-lactamase/transpeptidase-like"/>
    <property type="match status" value="1"/>
</dbReference>
<gene>
    <name evidence="11" type="ORF">A2V69_03825</name>
</gene>
<reference evidence="11 12" key="1">
    <citation type="journal article" date="2016" name="Nat. Commun.">
        <title>Thousands of microbial genomes shed light on interconnected biogeochemical processes in an aquifer system.</title>
        <authorList>
            <person name="Anantharaman K."/>
            <person name="Brown C.T."/>
            <person name="Hug L.A."/>
            <person name="Sharon I."/>
            <person name="Castelle C.J."/>
            <person name="Probst A.J."/>
            <person name="Thomas B.C."/>
            <person name="Singh A."/>
            <person name="Wilkins M.J."/>
            <person name="Karaoz U."/>
            <person name="Brodie E.L."/>
            <person name="Williams K.H."/>
            <person name="Hubbard S.S."/>
            <person name="Banfield J.F."/>
        </authorList>
    </citation>
    <scope>NUCLEOTIDE SEQUENCE [LARGE SCALE GENOMIC DNA]</scope>
</reference>
<evidence type="ECO:0000259" key="10">
    <source>
        <dbReference type="Pfam" id="PF00768"/>
    </source>
</evidence>
<proteinExistence type="inferred from homology"/>
<evidence type="ECO:0000256" key="2">
    <source>
        <dbReference type="ARBA" id="ARBA00022729"/>
    </source>
</evidence>
<dbReference type="GO" id="GO:0071555">
    <property type="term" value="P:cell wall organization"/>
    <property type="evidence" value="ECO:0007669"/>
    <property type="project" value="UniProtKB-KW"/>
</dbReference>
<evidence type="ECO:0000256" key="3">
    <source>
        <dbReference type="ARBA" id="ARBA00022801"/>
    </source>
</evidence>
<feature type="binding site" evidence="8">
    <location>
        <position position="222"/>
    </location>
    <ligand>
        <name>substrate</name>
    </ligand>
</feature>
<dbReference type="GO" id="GO:0008360">
    <property type="term" value="P:regulation of cell shape"/>
    <property type="evidence" value="ECO:0007669"/>
    <property type="project" value="UniProtKB-KW"/>
</dbReference>
<dbReference type="Gene3D" id="3.40.710.10">
    <property type="entry name" value="DD-peptidase/beta-lactamase superfamily"/>
    <property type="match status" value="1"/>
</dbReference>
<protein>
    <recommendedName>
        <fullName evidence="10">Peptidase S11 D-alanyl-D-alanine carboxypeptidase A N-terminal domain-containing protein</fullName>
    </recommendedName>
</protein>
<dbReference type="STRING" id="1801990.A2V69_03825"/>
<dbReference type="Pfam" id="PF00768">
    <property type="entry name" value="Peptidase_S11"/>
    <property type="match status" value="1"/>
</dbReference>
<dbReference type="GO" id="GO:0006508">
    <property type="term" value="P:proteolysis"/>
    <property type="evidence" value="ECO:0007669"/>
    <property type="project" value="InterPro"/>
</dbReference>
<sequence>MIDCKKIIIFFIAFIFIPISVFASEKINERLNLKAALLVDMDSGEILFKQNVDKLIQPASLSKILTLYLVNEDIRLGRVNPYDMVKTSAKAVKTKGSKIFYVEGEEVNFGDLIKIMAIFSANDAAVAVAEHLAGNMEKFVERMNAKAKELGMKHSYFVNPHGLPDRHQLSTARDIYILSRDYLQRFPDSLKIHSAQYFIYNYGIYQNRNTLLQENSDVDGLKTGYVRAAGYHVVATAKRGDRRLIAVVLGAKTPKIRDSQTKKLLEFGFRIINSKNQNSMVGA</sequence>
<dbReference type="InterPro" id="IPR018044">
    <property type="entry name" value="Peptidase_S11"/>
</dbReference>
<evidence type="ECO:0000256" key="5">
    <source>
        <dbReference type="ARBA" id="ARBA00022984"/>
    </source>
</evidence>
<dbReference type="GO" id="GO:0009252">
    <property type="term" value="P:peptidoglycan biosynthetic process"/>
    <property type="evidence" value="ECO:0007669"/>
    <property type="project" value="UniProtKB-KW"/>
</dbReference>
<dbReference type="Proteomes" id="UP000177810">
    <property type="component" value="Unassembled WGS sequence"/>
</dbReference>
<feature type="active site" description="Acyl-ester intermediate" evidence="7">
    <location>
        <position position="60"/>
    </location>
</feature>
<dbReference type="PANTHER" id="PTHR21581">
    <property type="entry name" value="D-ALANYL-D-ALANINE CARBOXYPEPTIDASE"/>
    <property type="match status" value="1"/>
</dbReference>
<dbReference type="PANTHER" id="PTHR21581:SF6">
    <property type="entry name" value="TRAFFICKING PROTEIN PARTICLE COMPLEX SUBUNIT 12"/>
    <property type="match status" value="1"/>
</dbReference>
<dbReference type="InterPro" id="IPR012338">
    <property type="entry name" value="Beta-lactam/transpept-like"/>
</dbReference>
<feature type="active site" evidence="7">
    <location>
        <position position="120"/>
    </location>
</feature>
<name>A0A1G2F5E4_9BACT</name>
<dbReference type="EMBL" id="MHMT01000002">
    <property type="protein sequence ID" value="OGZ33249.1"/>
    <property type="molecule type" value="Genomic_DNA"/>
</dbReference>
<feature type="domain" description="Peptidase S11 D-alanyl-D-alanine carboxypeptidase A N-terminal" evidence="10">
    <location>
        <begin position="31"/>
        <end position="253"/>
    </location>
</feature>
<keyword evidence="5" id="KW-0573">Peptidoglycan synthesis</keyword>
<evidence type="ECO:0000256" key="4">
    <source>
        <dbReference type="ARBA" id="ARBA00022960"/>
    </source>
</evidence>
<keyword evidence="3" id="KW-0378">Hydrolase</keyword>
<keyword evidence="2" id="KW-0732">Signal</keyword>